<comment type="similarity">
    <text evidence="2">Belongs to the NADH dehydrogenase family.</text>
</comment>
<dbReference type="InterPro" id="IPR051169">
    <property type="entry name" value="NADH-Q_oxidoreductase"/>
</dbReference>
<evidence type="ECO:0000256" key="4">
    <source>
        <dbReference type="ARBA" id="ARBA00022827"/>
    </source>
</evidence>
<dbReference type="RefSeq" id="WP_053606220.1">
    <property type="nucleotide sequence ID" value="NZ_CP012600.1"/>
</dbReference>
<dbReference type="InterPro" id="IPR036188">
    <property type="entry name" value="FAD/NAD-bd_sf"/>
</dbReference>
<dbReference type="PRINTS" id="PR00368">
    <property type="entry name" value="FADPNR"/>
</dbReference>
<keyword evidence="5" id="KW-0560">Oxidoreductase</keyword>
<comment type="cofactor">
    <cofactor evidence="1">
        <name>FAD</name>
        <dbReference type="ChEBI" id="CHEBI:57692"/>
    </cofactor>
</comment>
<dbReference type="GO" id="GO:0019646">
    <property type="term" value="P:aerobic electron transport chain"/>
    <property type="evidence" value="ECO:0007669"/>
    <property type="project" value="TreeGrafter"/>
</dbReference>
<dbReference type="Gene3D" id="3.50.50.100">
    <property type="match status" value="1"/>
</dbReference>
<keyword evidence="4" id="KW-0274">FAD</keyword>
<dbReference type="PANTHER" id="PTHR42913:SF3">
    <property type="entry name" value="64 KDA MITOCHONDRIAL NADH DEHYDROGENASE (EUROFUNG)"/>
    <property type="match status" value="1"/>
</dbReference>
<dbReference type="EMBL" id="CP012600">
    <property type="protein sequence ID" value="ALC84375.1"/>
    <property type="molecule type" value="Genomic_DNA"/>
</dbReference>
<keyword evidence="8" id="KW-1185">Reference proteome</keyword>
<evidence type="ECO:0000313" key="8">
    <source>
        <dbReference type="Proteomes" id="UP000067625"/>
    </source>
</evidence>
<proteinExistence type="inferred from homology"/>
<dbReference type="PATRIC" id="fig|1441095.3.peg.4863"/>
<evidence type="ECO:0000259" key="6">
    <source>
        <dbReference type="Pfam" id="PF07992"/>
    </source>
</evidence>
<protein>
    <submittedName>
        <fullName evidence="7">Pyridine nucleotide-disulfide oxidoreductase</fullName>
    </submittedName>
</protein>
<evidence type="ECO:0000256" key="2">
    <source>
        <dbReference type="ARBA" id="ARBA00005272"/>
    </source>
</evidence>
<dbReference type="PANTHER" id="PTHR42913">
    <property type="entry name" value="APOPTOSIS-INDUCING FACTOR 1"/>
    <property type="match status" value="1"/>
</dbReference>
<dbReference type="Proteomes" id="UP000067625">
    <property type="component" value="Chromosome"/>
</dbReference>
<name>A0A0M4G1Y1_9BACI</name>
<reference evidence="7 8" key="2">
    <citation type="journal article" date="2016" name="Int. J. Syst. Evol. Microbiol.">
        <title>Bacillus gobiensis sp. nov., isolated from a soil sample.</title>
        <authorList>
            <person name="Liu B."/>
            <person name="Liu G.H."/>
            <person name="Cetin S."/>
            <person name="Schumann P."/>
            <person name="Pan Z.Z."/>
            <person name="Chen Q.Q."/>
        </authorList>
    </citation>
    <scope>NUCLEOTIDE SEQUENCE [LARGE SCALE GENOMIC DNA]</scope>
    <source>
        <strain evidence="7 8">FJAT-4402</strain>
    </source>
</reference>
<dbReference type="Pfam" id="PF07992">
    <property type="entry name" value="Pyr_redox_2"/>
    <property type="match status" value="1"/>
</dbReference>
<dbReference type="AlphaFoldDB" id="A0A0M4G1Y1"/>
<dbReference type="InterPro" id="IPR023753">
    <property type="entry name" value="FAD/NAD-binding_dom"/>
</dbReference>
<dbReference type="STRING" id="1441095.AM592_22025"/>
<feature type="domain" description="FAD/NAD(P)-binding" evidence="6">
    <location>
        <begin position="6"/>
        <end position="309"/>
    </location>
</feature>
<evidence type="ECO:0000256" key="3">
    <source>
        <dbReference type="ARBA" id="ARBA00022630"/>
    </source>
</evidence>
<organism evidence="7 8">
    <name type="scientific">Bacillus gobiensis</name>
    <dbReference type="NCBI Taxonomy" id="1441095"/>
    <lineage>
        <taxon>Bacteria</taxon>
        <taxon>Bacillati</taxon>
        <taxon>Bacillota</taxon>
        <taxon>Bacilli</taxon>
        <taxon>Bacillales</taxon>
        <taxon>Bacillaceae</taxon>
        <taxon>Bacillus</taxon>
    </lineage>
</organism>
<evidence type="ECO:0000256" key="1">
    <source>
        <dbReference type="ARBA" id="ARBA00001974"/>
    </source>
</evidence>
<reference evidence="8" key="1">
    <citation type="submission" date="2015-08" db="EMBL/GenBank/DDBJ databases">
        <title>Genome sequencing project for genomic taxonomy and phylogenomics of Bacillus-like bacteria.</title>
        <authorList>
            <person name="Liu B."/>
            <person name="Wang J."/>
            <person name="Zhu Y."/>
            <person name="Liu G."/>
            <person name="Chen Q."/>
            <person name="Chen Z."/>
            <person name="Lan J."/>
            <person name="Che J."/>
            <person name="Ge C."/>
            <person name="Shi H."/>
            <person name="Pan Z."/>
            <person name="Liu X."/>
        </authorList>
    </citation>
    <scope>NUCLEOTIDE SEQUENCE [LARGE SCALE GENOMIC DNA]</scope>
    <source>
        <strain evidence="8">FJAT-4402</strain>
    </source>
</reference>
<dbReference type="OrthoDB" id="2641866at2"/>
<evidence type="ECO:0000313" key="7">
    <source>
        <dbReference type="EMBL" id="ALC84375.1"/>
    </source>
</evidence>
<keyword evidence="3" id="KW-0285">Flavoprotein</keyword>
<dbReference type="SUPFAM" id="SSF51905">
    <property type="entry name" value="FAD/NAD(P)-binding domain"/>
    <property type="match status" value="1"/>
</dbReference>
<sequence length="395" mass="43130">MKDLTCIIIGGGHIGLGALKAIKEKTRGIANGRRIRFVLIDKQSGHVRKILLFRPAVCEEDIVVPWTHYKFFEGVEFVQGAVTFVDSEKKQIQYEDVQGNSVQMSYDLLVVAVGSVARQPDPDQGGISLNDLDTAAVIRERWRANLRQAVRESDPKERKQLMTVAVAGAGISGIETAAELVLEMQKEASSLGLNPSDISVYLLSAQERLFMEAPEKVGRKLDQILSESGVTVIYNRKVLGEKAGVVTLSNGDRLSVSLCIWTIGLIPNPALRSMGLPLTSDGQVVVDESYRVQGAPGVYSIGDCTRIVDPKTGKVDRMRCGDGSLQAERLGKVVVADLEGRTAPVHKSMVDVFCMGLGENRGLVWGNKWGMNMILTGKIAWKIRKVAWDGGSRLL</sequence>
<evidence type="ECO:0000256" key="5">
    <source>
        <dbReference type="ARBA" id="ARBA00023002"/>
    </source>
</evidence>
<gene>
    <name evidence="7" type="ORF">AM592_22025</name>
</gene>
<dbReference type="GO" id="GO:0003955">
    <property type="term" value="F:NAD(P)H dehydrogenase (quinone) activity"/>
    <property type="evidence" value="ECO:0007669"/>
    <property type="project" value="TreeGrafter"/>
</dbReference>
<accession>A0A0M4G1Y1</accession>